<accession>A0AAE0EPK5</accession>
<dbReference type="Gene3D" id="3.10.10.10">
    <property type="entry name" value="HIV Type 1 Reverse Transcriptase, subunit A, domain 1"/>
    <property type="match status" value="1"/>
</dbReference>
<dbReference type="Proteomes" id="UP001190700">
    <property type="component" value="Unassembled WGS sequence"/>
</dbReference>
<sequence>MRRVIRRCGDCFANKLQDIVGYKGSCPHPTFSIPFENEDKAAYQRPRKYSPGEKEIVDMHCKELLEYGFTEPASEHCRHASNVVVAGKKDHERDGEVDIYARLRRHAQRKCAVEGGQHAAPEARGPVSRGREGKVQDYPGRNEGLPPDTVGNGGGPGQDSVRAG</sequence>
<dbReference type="SUPFAM" id="SSF56672">
    <property type="entry name" value="DNA/RNA polymerases"/>
    <property type="match status" value="1"/>
</dbReference>
<evidence type="ECO:0000313" key="3">
    <source>
        <dbReference type="Proteomes" id="UP001190700"/>
    </source>
</evidence>
<evidence type="ECO:0000313" key="2">
    <source>
        <dbReference type="EMBL" id="KAK3235357.1"/>
    </source>
</evidence>
<reference evidence="2 3" key="1">
    <citation type="journal article" date="2015" name="Genome Biol. Evol.">
        <title>Comparative Genomics of a Bacterivorous Green Alga Reveals Evolutionary Causalities and Consequences of Phago-Mixotrophic Mode of Nutrition.</title>
        <authorList>
            <person name="Burns J.A."/>
            <person name="Paasch A."/>
            <person name="Narechania A."/>
            <person name="Kim E."/>
        </authorList>
    </citation>
    <scope>NUCLEOTIDE SEQUENCE [LARGE SCALE GENOMIC DNA]</scope>
    <source>
        <strain evidence="2 3">PLY_AMNH</strain>
    </source>
</reference>
<dbReference type="AlphaFoldDB" id="A0AAE0EPK5"/>
<dbReference type="InterPro" id="IPR043502">
    <property type="entry name" value="DNA/RNA_pol_sf"/>
</dbReference>
<keyword evidence="3" id="KW-1185">Reference proteome</keyword>
<comment type="caution">
    <text evidence="2">The sequence shown here is derived from an EMBL/GenBank/DDBJ whole genome shotgun (WGS) entry which is preliminary data.</text>
</comment>
<gene>
    <name evidence="2" type="ORF">CYMTET_54438</name>
</gene>
<dbReference type="EMBL" id="LGRX02035309">
    <property type="protein sequence ID" value="KAK3235357.1"/>
    <property type="molecule type" value="Genomic_DNA"/>
</dbReference>
<feature type="region of interest" description="Disordered" evidence="1">
    <location>
        <begin position="111"/>
        <end position="164"/>
    </location>
</feature>
<evidence type="ECO:0000256" key="1">
    <source>
        <dbReference type="SAM" id="MobiDB-lite"/>
    </source>
</evidence>
<organism evidence="2 3">
    <name type="scientific">Cymbomonas tetramitiformis</name>
    <dbReference type="NCBI Taxonomy" id="36881"/>
    <lineage>
        <taxon>Eukaryota</taxon>
        <taxon>Viridiplantae</taxon>
        <taxon>Chlorophyta</taxon>
        <taxon>Pyramimonadophyceae</taxon>
        <taxon>Pyramimonadales</taxon>
        <taxon>Pyramimonadaceae</taxon>
        <taxon>Cymbomonas</taxon>
    </lineage>
</organism>
<name>A0AAE0EPK5_9CHLO</name>
<proteinExistence type="predicted"/>
<protein>
    <submittedName>
        <fullName evidence="2">Uncharacterized protein</fullName>
    </submittedName>
</protein>